<dbReference type="AlphaFoldDB" id="A0A0B5EUW2"/>
<dbReference type="Pfam" id="PF14832">
    <property type="entry name" value="Tautomerase_3"/>
    <property type="match status" value="1"/>
</dbReference>
<gene>
    <name evidence="2" type="ORF">SLNWT_1466</name>
</gene>
<keyword evidence="3" id="KW-1185">Reference proteome</keyword>
<sequence>MPLWHFHHPPGAWSAEDRKKLAGEVTALYTRFGLPPFYVVALFHPVEESSFLVGGEPAGNTVRVVVEHIARHSDDPEFRRRTCEAISGILDPYTRERGLSYEFHIDETPRDLWRIDGLAPPPTRSEAERLWFRENRPVPY</sequence>
<accession>A0A0B5EUW2</accession>
<dbReference type="Proteomes" id="UP000031523">
    <property type="component" value="Chromosome"/>
</dbReference>
<dbReference type="KEGG" id="sals:SLNWT_1466"/>
<name>A0A0B5EUW2_STRA4</name>
<evidence type="ECO:0000313" key="3">
    <source>
        <dbReference type="Proteomes" id="UP000031523"/>
    </source>
</evidence>
<dbReference type="InterPro" id="IPR028116">
    <property type="entry name" value="Cis-CaaD-like"/>
</dbReference>
<dbReference type="InterPro" id="IPR014347">
    <property type="entry name" value="Tautomerase/MIF_sf"/>
</dbReference>
<reference evidence="2 3" key="1">
    <citation type="submission" date="2015-01" db="EMBL/GenBank/DDBJ databases">
        <title>Enhanced salinomycin production by adjusting the supply of polyketide extender units in Streptomyce albus DSM 41398.</title>
        <authorList>
            <person name="Lu C."/>
        </authorList>
    </citation>
    <scope>NUCLEOTIDE SEQUENCE [LARGE SCALE GENOMIC DNA]</scope>
    <source>
        <strain evidence="3">ATCC 21838 / DSM 41398 / FERM P-419 / JCM 4703 / NBRC 107858</strain>
    </source>
</reference>
<evidence type="ECO:0000259" key="1">
    <source>
        <dbReference type="Pfam" id="PF14832"/>
    </source>
</evidence>
<organism evidence="2 3">
    <name type="scientific">Streptomyces albus (strain ATCC 21838 / DSM 41398 / FERM P-419 / JCM 4703 / NBRC 107858)</name>
    <dbReference type="NCBI Taxonomy" id="1081613"/>
    <lineage>
        <taxon>Bacteria</taxon>
        <taxon>Bacillati</taxon>
        <taxon>Actinomycetota</taxon>
        <taxon>Actinomycetes</taxon>
        <taxon>Kitasatosporales</taxon>
        <taxon>Streptomycetaceae</taxon>
        <taxon>Streptomyces</taxon>
    </lineage>
</organism>
<dbReference type="SUPFAM" id="SSF55331">
    <property type="entry name" value="Tautomerase/MIF"/>
    <property type="match status" value="1"/>
</dbReference>
<proteinExistence type="predicted"/>
<dbReference type="Gene3D" id="3.30.429.10">
    <property type="entry name" value="Macrophage Migration Inhibitory Factor"/>
    <property type="match status" value="1"/>
</dbReference>
<protein>
    <recommendedName>
        <fullName evidence="1">Tautomerase cis-CaaD-like domain-containing protein</fullName>
    </recommendedName>
</protein>
<dbReference type="EMBL" id="CP010519">
    <property type="protein sequence ID" value="AJE81842.1"/>
    <property type="molecule type" value="Genomic_DNA"/>
</dbReference>
<evidence type="ECO:0000313" key="2">
    <source>
        <dbReference type="EMBL" id="AJE81842.1"/>
    </source>
</evidence>
<feature type="domain" description="Tautomerase cis-CaaD-like" evidence="1">
    <location>
        <begin position="1"/>
        <end position="136"/>
    </location>
</feature>